<evidence type="ECO:0000313" key="9">
    <source>
        <dbReference type="Proteomes" id="UP000057043"/>
    </source>
</evidence>
<accession>A0A101IGB9</accession>
<organism evidence="7 8">
    <name type="scientific">Methanothrix harundinacea</name>
    <dbReference type="NCBI Taxonomy" id="301375"/>
    <lineage>
        <taxon>Archaea</taxon>
        <taxon>Methanobacteriati</taxon>
        <taxon>Methanobacteriota</taxon>
        <taxon>Stenosarchaea group</taxon>
        <taxon>Methanomicrobia</taxon>
        <taxon>Methanotrichales</taxon>
        <taxon>Methanotrichaceae</taxon>
        <taxon>Methanothrix</taxon>
    </lineage>
</organism>
<evidence type="ECO:0000256" key="5">
    <source>
        <dbReference type="HAMAP-Rule" id="MF_00299"/>
    </source>
</evidence>
<evidence type="ECO:0000313" key="7">
    <source>
        <dbReference type="EMBL" id="KUK94724.1"/>
    </source>
</evidence>
<dbReference type="InterPro" id="IPR002745">
    <property type="entry name" value="Ptrans_KptA/Tpt1"/>
</dbReference>
<dbReference type="PANTHER" id="PTHR12684">
    <property type="entry name" value="PUTATIVE PHOSPHOTRANSFERASE"/>
    <property type="match status" value="1"/>
</dbReference>
<reference evidence="7" key="1">
    <citation type="journal article" date="2015" name="MBio">
        <title>Genome-resolved metagenomic analysis reveals roles for candidate phyla and other microbial community members in biogeochemical transformations in oil reservoirs.</title>
        <authorList>
            <person name="Hu P."/>
            <person name="Tom L."/>
            <person name="Singh A."/>
            <person name="Thomas B.C."/>
            <person name="Baker B.J."/>
            <person name="Piceno Y.M."/>
            <person name="Andersen G.L."/>
            <person name="Banfield J.F."/>
        </authorList>
    </citation>
    <scope>NUCLEOTIDE SEQUENCE [LARGE SCALE GENOMIC DNA]</scope>
    <source>
        <strain evidence="7">56_747</strain>
    </source>
</reference>
<evidence type="ECO:0000256" key="4">
    <source>
        <dbReference type="ARBA" id="ARBA00025212"/>
    </source>
</evidence>
<evidence type="ECO:0000256" key="2">
    <source>
        <dbReference type="ARBA" id="ARBA00022679"/>
    </source>
</evidence>
<proteinExistence type="inferred from homology"/>
<evidence type="ECO:0000313" key="6">
    <source>
        <dbReference type="EMBL" id="KUK43717.1"/>
    </source>
</evidence>
<protein>
    <recommendedName>
        <fullName evidence="5">Probable RNA 2'-phosphotransferase</fullName>
        <ecNumber evidence="5">2.7.1.-</ecNumber>
    </recommendedName>
</protein>
<comment type="function">
    <text evidence="4 5">Removes the 2'-phosphate from RNA via an intermediate in which the phosphate is ADP-ribosylated by NAD followed by a presumed transesterification to release the RNA and generate ADP-ribose 1''-2''-cyclic phosphate (APPR&gt;P). May function as an ADP-ribosylase.</text>
</comment>
<dbReference type="NCBIfam" id="NF002015">
    <property type="entry name" value="PRK00819.1-5"/>
    <property type="match status" value="1"/>
</dbReference>
<dbReference type="Gene3D" id="3.20.170.30">
    <property type="match status" value="1"/>
</dbReference>
<dbReference type="PANTHER" id="PTHR12684:SF2">
    <property type="entry name" value="TRNA 2'-PHOSPHOTRANSFERASE 1"/>
    <property type="match status" value="1"/>
</dbReference>
<dbReference type="InterPro" id="IPR042080">
    <property type="entry name" value="RNA_2'-PTrans_N"/>
</dbReference>
<dbReference type="InterPro" id="IPR022928">
    <property type="entry name" value="RNA_2'-PTrans_KptA"/>
</dbReference>
<dbReference type="EMBL" id="LGHB01000044">
    <property type="protein sequence ID" value="KUK94724.1"/>
    <property type="molecule type" value="Genomic_DNA"/>
</dbReference>
<keyword evidence="2 5" id="KW-0808">Transferase</keyword>
<comment type="caution">
    <text evidence="7">The sequence shown here is derived from an EMBL/GenBank/DDBJ whole genome shotgun (WGS) entry which is preliminary data.</text>
</comment>
<evidence type="ECO:0000313" key="8">
    <source>
        <dbReference type="Proteomes" id="UP000053961"/>
    </source>
</evidence>
<name>A0A101IGB9_9EURY</name>
<reference evidence="8 9" key="2">
    <citation type="journal article" date="2015" name="MBio">
        <title>Genome-Resolved Metagenomic Analysis Reveals Roles for Candidate Phyla and Other Microbial Community Members in Biogeochemical Transformations in Oil Reservoirs.</title>
        <authorList>
            <person name="Hu P."/>
            <person name="Tom L."/>
            <person name="Singh A."/>
            <person name="Thomas B.C."/>
            <person name="Baker B.J."/>
            <person name="Piceno Y.M."/>
            <person name="Andersen G.L."/>
            <person name="Banfield J.F."/>
        </authorList>
    </citation>
    <scope>NUCLEOTIDE SEQUENCE [LARGE SCALE GENOMIC DNA]</scope>
    <source>
        <strain evidence="6">57_489</strain>
    </source>
</reference>
<dbReference type="Pfam" id="PF01885">
    <property type="entry name" value="PTS_2-RNA"/>
    <property type="match status" value="1"/>
</dbReference>
<dbReference type="PATRIC" id="fig|301375.6.peg.2037"/>
<keyword evidence="3 5" id="KW-0520">NAD</keyword>
<dbReference type="Proteomes" id="UP000053961">
    <property type="component" value="Unassembled WGS sequence"/>
</dbReference>
<dbReference type="GO" id="GO:0003950">
    <property type="term" value="F:NAD+ poly-ADP-ribosyltransferase activity"/>
    <property type="evidence" value="ECO:0007669"/>
    <property type="project" value="InterPro"/>
</dbReference>
<dbReference type="SUPFAM" id="SSF56399">
    <property type="entry name" value="ADP-ribosylation"/>
    <property type="match status" value="1"/>
</dbReference>
<dbReference type="Gene3D" id="1.10.10.970">
    <property type="entry name" value="RNA 2'-phosphotransferase, Tpt1/KptA family, N-terminal domain"/>
    <property type="match status" value="1"/>
</dbReference>
<dbReference type="GO" id="GO:0006388">
    <property type="term" value="P:tRNA splicing, via endonucleolytic cleavage and ligation"/>
    <property type="evidence" value="ECO:0007669"/>
    <property type="project" value="UniProtKB-UniRule"/>
</dbReference>
<sequence>MIKRCPEHGFFRGECCECGNVGQIVLEEDRSEKLGRLVAGALRHFPDDLGLDMDLRGWVNLDDLSEVIGTRYRWANKRLVIALVQSDPKERYEIREGKIRAKYGHSVDVNLDYPLNDLSDLYYGANEEEADRILEVGLKAATQRYVHLSTTPEKAWYVGTFRTNSPRVIRVDAEAAQRSGVKMMTVSEDIVISESVPPEYLSLIPFVHLDRED</sequence>
<dbReference type="Proteomes" id="UP000057043">
    <property type="component" value="Unassembled WGS sequence"/>
</dbReference>
<evidence type="ECO:0000256" key="1">
    <source>
        <dbReference type="ARBA" id="ARBA00009836"/>
    </source>
</evidence>
<dbReference type="EMBL" id="LGFT01000052">
    <property type="protein sequence ID" value="KUK43717.1"/>
    <property type="molecule type" value="Genomic_DNA"/>
</dbReference>
<dbReference type="AlphaFoldDB" id="A0A101IGB9"/>
<comment type="similarity">
    <text evidence="1 5">Belongs to the KptA/TPT1 family.</text>
</comment>
<dbReference type="InterPro" id="IPR042081">
    <property type="entry name" value="RNA_2'-PTrans_C"/>
</dbReference>
<evidence type="ECO:0000256" key="3">
    <source>
        <dbReference type="ARBA" id="ARBA00023027"/>
    </source>
</evidence>
<dbReference type="HAMAP" id="MF_00299">
    <property type="entry name" value="KptA"/>
    <property type="match status" value="1"/>
</dbReference>
<dbReference type="GO" id="GO:0000215">
    <property type="term" value="F:tRNA 2'-phosphotransferase activity"/>
    <property type="evidence" value="ECO:0007669"/>
    <property type="project" value="TreeGrafter"/>
</dbReference>
<dbReference type="EC" id="2.7.1.-" evidence="5"/>
<gene>
    <name evidence="5" type="primary">kptA</name>
    <name evidence="6" type="ORF">XD72_1902</name>
    <name evidence="7" type="ORF">XE07_2056</name>
</gene>